<dbReference type="Proteomes" id="UP000199420">
    <property type="component" value="Unassembled WGS sequence"/>
</dbReference>
<evidence type="ECO:0000256" key="7">
    <source>
        <dbReference type="SAM" id="MobiDB-lite"/>
    </source>
</evidence>
<dbReference type="RefSeq" id="WP_139202389.1">
    <property type="nucleotide sequence ID" value="NZ_FNYC01000002.1"/>
</dbReference>
<keyword evidence="4" id="KW-0564">Palmitate</keyword>
<dbReference type="EMBL" id="FNYC01000002">
    <property type="protein sequence ID" value="SEI70970.1"/>
    <property type="molecule type" value="Genomic_DNA"/>
</dbReference>
<evidence type="ECO:0000256" key="4">
    <source>
        <dbReference type="ARBA" id="ARBA00023139"/>
    </source>
</evidence>
<feature type="signal peptide" evidence="8">
    <location>
        <begin position="1"/>
        <end position="18"/>
    </location>
</feature>
<evidence type="ECO:0000256" key="8">
    <source>
        <dbReference type="SAM" id="SignalP"/>
    </source>
</evidence>
<keyword evidence="6 9" id="KW-0449">Lipoprotein</keyword>
<sequence>MRRPILCTVLLLAACLLAGCGNKGPLVLPPGQAGSTAAPAASAPAPATSTSLPG</sequence>
<proteinExistence type="predicted"/>
<gene>
    <name evidence="9" type="ORF">SAMN04487997_1542</name>
</gene>
<evidence type="ECO:0000256" key="1">
    <source>
        <dbReference type="ARBA" id="ARBA00004459"/>
    </source>
</evidence>
<evidence type="ECO:0000256" key="2">
    <source>
        <dbReference type="ARBA" id="ARBA00022729"/>
    </source>
</evidence>
<reference evidence="9 10" key="1">
    <citation type="submission" date="2016-10" db="EMBL/GenBank/DDBJ databases">
        <authorList>
            <person name="de Groot N.N."/>
        </authorList>
    </citation>
    <scope>NUCLEOTIDE SEQUENCE [LARGE SCALE GENOMIC DNA]</scope>
    <source>
        <strain evidence="9 10">DSM 26515</strain>
    </source>
</reference>
<evidence type="ECO:0000256" key="3">
    <source>
        <dbReference type="ARBA" id="ARBA00023136"/>
    </source>
</evidence>
<evidence type="ECO:0000256" key="6">
    <source>
        <dbReference type="ARBA" id="ARBA00023288"/>
    </source>
</evidence>
<keyword evidence="10" id="KW-1185">Reference proteome</keyword>
<dbReference type="NCBIfam" id="NF047847">
    <property type="entry name" value="SS_mature_LptM"/>
    <property type="match status" value="1"/>
</dbReference>
<dbReference type="Pfam" id="PF13627">
    <property type="entry name" value="LptM_cons"/>
    <property type="match status" value="1"/>
</dbReference>
<comment type="subcellular location">
    <subcellularLocation>
        <location evidence="1">Cell outer membrane</location>
        <topology evidence="1">Lipid-anchor</topology>
    </subcellularLocation>
</comment>
<evidence type="ECO:0000313" key="9">
    <source>
        <dbReference type="EMBL" id="SEI70970.1"/>
    </source>
</evidence>
<dbReference type="AlphaFoldDB" id="A0A1H6T3W7"/>
<feature type="region of interest" description="Disordered" evidence="7">
    <location>
        <begin position="31"/>
        <end position="54"/>
    </location>
</feature>
<dbReference type="STRING" id="529704.SAMN02927913_1457"/>
<name>A0A1H6T3W7_9GAMM</name>
<keyword evidence="5" id="KW-0998">Cell outer membrane</keyword>
<keyword evidence="3" id="KW-0472">Membrane</keyword>
<protein>
    <submittedName>
        <fullName evidence="9">Lipoprotein-attachment site-containing protein</fullName>
    </submittedName>
</protein>
<feature type="chain" id="PRO_5011639624" evidence="8">
    <location>
        <begin position="19"/>
        <end position="54"/>
    </location>
</feature>
<evidence type="ECO:0000256" key="5">
    <source>
        <dbReference type="ARBA" id="ARBA00023237"/>
    </source>
</evidence>
<dbReference type="PROSITE" id="PS51257">
    <property type="entry name" value="PROKAR_LIPOPROTEIN"/>
    <property type="match status" value="1"/>
</dbReference>
<accession>A0A1H6T3W7</accession>
<keyword evidence="2 8" id="KW-0732">Signal</keyword>
<dbReference type="InterPro" id="IPR032831">
    <property type="entry name" value="LptM_cons"/>
</dbReference>
<organism evidence="9 10">
    <name type="scientific">Frateuria terrea</name>
    <dbReference type="NCBI Taxonomy" id="529704"/>
    <lineage>
        <taxon>Bacteria</taxon>
        <taxon>Pseudomonadati</taxon>
        <taxon>Pseudomonadota</taxon>
        <taxon>Gammaproteobacteria</taxon>
        <taxon>Lysobacterales</taxon>
        <taxon>Rhodanobacteraceae</taxon>
        <taxon>Frateuria</taxon>
    </lineage>
</organism>
<evidence type="ECO:0000313" key="10">
    <source>
        <dbReference type="Proteomes" id="UP000199420"/>
    </source>
</evidence>